<dbReference type="PANTHER" id="PTHR10925">
    <property type="entry name" value="N-ACETYLTRANSFERASE 10"/>
    <property type="match status" value="1"/>
</dbReference>
<feature type="binding site" evidence="9">
    <location>
        <position position="177"/>
    </location>
    <ligand>
        <name>ATP</name>
        <dbReference type="ChEBI" id="CHEBI:30616"/>
    </ligand>
</feature>
<evidence type="ECO:0000256" key="8">
    <source>
        <dbReference type="ARBA" id="ARBA00023315"/>
    </source>
</evidence>
<dbReference type="HAMAP" id="MF_01886">
    <property type="entry name" value="tRNA_acetyltr_TmcA"/>
    <property type="match status" value="1"/>
</dbReference>
<dbReference type="InterPro" id="IPR032672">
    <property type="entry name" value="TmcA/NAT10/Kre33"/>
</dbReference>
<feature type="binding site" evidence="9">
    <location>
        <position position="514"/>
    </location>
    <ligand>
        <name>acetyl-CoA</name>
        <dbReference type="ChEBI" id="CHEBI:57288"/>
    </ligand>
</feature>
<dbReference type="EC" id="2.3.1.193" evidence="9"/>
<dbReference type="InterPro" id="IPR027417">
    <property type="entry name" value="P-loop_NTPase"/>
</dbReference>
<dbReference type="SUPFAM" id="SSF55729">
    <property type="entry name" value="Acyl-CoA N-acyltransferases (Nat)"/>
    <property type="match status" value="1"/>
</dbReference>
<dbReference type="InterPro" id="IPR024914">
    <property type="entry name" value="tRNA_acetyltr_TmcA"/>
</dbReference>
<accession>A0ABY6JAX7</accession>
<dbReference type="RefSeq" id="WP_264384556.1">
    <property type="nucleotide sequence ID" value="NZ_CP074352.1"/>
</dbReference>
<dbReference type="InterPro" id="IPR016181">
    <property type="entry name" value="Acyl_CoA_acyltransferase"/>
</dbReference>
<keyword evidence="12" id="KW-1185">Reference proteome</keyword>
<dbReference type="Proteomes" id="UP001156318">
    <property type="component" value="Chromosome"/>
</dbReference>
<dbReference type="Pfam" id="PF05127">
    <property type="entry name" value="NAT10_TcmA_helicase"/>
    <property type="match status" value="1"/>
</dbReference>
<comment type="similarity">
    <text evidence="9">Belongs to the TmcA family.</text>
</comment>
<dbReference type="Pfam" id="PF08351">
    <property type="entry name" value="TmcA_N"/>
    <property type="match status" value="1"/>
</dbReference>
<feature type="binding site" evidence="9">
    <location>
        <begin position="468"/>
        <end position="470"/>
    </location>
    <ligand>
        <name>acetyl-CoA</name>
        <dbReference type="ChEBI" id="CHEBI:57288"/>
    </ligand>
</feature>
<comment type="caution">
    <text evidence="9">Lacks conserved residue(s) required for the propagation of feature annotation.</text>
</comment>
<evidence type="ECO:0000313" key="11">
    <source>
        <dbReference type="EMBL" id="UYU30987.1"/>
    </source>
</evidence>
<dbReference type="Gene3D" id="3.40.50.300">
    <property type="entry name" value="P-loop containing nucleotide triphosphate hydrolases"/>
    <property type="match status" value="1"/>
</dbReference>
<dbReference type="InterPro" id="IPR000182">
    <property type="entry name" value="GNAT_dom"/>
</dbReference>
<keyword evidence="7 9" id="KW-0694">RNA-binding</keyword>
<proteinExistence type="inferred from homology"/>
<gene>
    <name evidence="9" type="primary">tmcA</name>
    <name evidence="11" type="ORF">KFZ77_14140</name>
</gene>
<dbReference type="Gene3D" id="1.20.120.890">
    <property type="entry name" value="tRNA(Met) cytidine acetyltransferase, tail domain"/>
    <property type="match status" value="1"/>
</dbReference>
<evidence type="ECO:0000256" key="1">
    <source>
        <dbReference type="ARBA" id="ARBA00022490"/>
    </source>
</evidence>
<dbReference type="EMBL" id="CP074352">
    <property type="protein sequence ID" value="UYU30987.1"/>
    <property type="molecule type" value="Genomic_DNA"/>
</dbReference>
<keyword evidence="1 9" id="KW-0963">Cytoplasm</keyword>
<evidence type="ECO:0000256" key="9">
    <source>
        <dbReference type="HAMAP-Rule" id="MF_01886"/>
    </source>
</evidence>
<dbReference type="PANTHER" id="PTHR10925:SF5">
    <property type="entry name" value="RNA CYTIDINE ACETYLTRANSFERASE"/>
    <property type="match status" value="1"/>
</dbReference>
<dbReference type="InterPro" id="IPR007807">
    <property type="entry name" value="TcmA/NAT10_helicase"/>
</dbReference>
<evidence type="ECO:0000256" key="5">
    <source>
        <dbReference type="ARBA" id="ARBA00022741"/>
    </source>
</evidence>
<comment type="function">
    <text evidence="9">Catalyzes the formation of N(4)-acetylcytidine (ac(4)C) at the wobble position of tRNA(Met), by using acetyl-CoA as an acetyl donor and ATP (or GTP).</text>
</comment>
<dbReference type="Pfam" id="PF17176">
    <property type="entry name" value="tRNA_bind_3"/>
    <property type="match status" value="1"/>
</dbReference>
<dbReference type="PROSITE" id="PS51186">
    <property type="entry name" value="GNAT"/>
    <property type="match status" value="1"/>
</dbReference>
<dbReference type="Gene3D" id="3.40.630.30">
    <property type="match status" value="1"/>
</dbReference>
<dbReference type="CDD" id="cd04301">
    <property type="entry name" value="NAT_SF"/>
    <property type="match status" value="1"/>
</dbReference>
<keyword evidence="6 9" id="KW-0067">ATP-binding</keyword>
<evidence type="ECO:0000313" key="12">
    <source>
        <dbReference type="Proteomes" id="UP001156318"/>
    </source>
</evidence>
<comment type="subcellular location">
    <subcellularLocation>
        <location evidence="9">Cytoplasm</location>
    </subcellularLocation>
</comment>
<evidence type="ECO:0000256" key="7">
    <source>
        <dbReference type="ARBA" id="ARBA00022884"/>
    </source>
</evidence>
<dbReference type="SUPFAM" id="SSF52540">
    <property type="entry name" value="P-loop containing nucleoside triphosphate hydrolases"/>
    <property type="match status" value="1"/>
</dbReference>
<reference evidence="11 12" key="1">
    <citation type="submission" date="2021-05" db="EMBL/GenBank/DDBJ databases">
        <title>Isolation, identification, and the growth promoting effects of Pantoea dispersa strain YSD J2 from the aboveground leaves of Cyperus esculentus L.Var. Sativus.</title>
        <authorList>
            <person name="Wang S."/>
            <person name="Tang X.M."/>
            <person name="Huang Y.N."/>
        </authorList>
    </citation>
    <scope>NUCLEOTIDE SEQUENCE [LARGE SCALE GENOMIC DNA]</scope>
    <source>
        <strain evidence="12">YSD YN2</strain>
    </source>
</reference>
<evidence type="ECO:0000259" key="10">
    <source>
        <dbReference type="PROSITE" id="PS51186"/>
    </source>
</evidence>
<protein>
    <recommendedName>
        <fullName evidence="9">tRNA(Met) cytidine acetyltransferase TmcA</fullName>
        <ecNumber evidence="9">2.3.1.193</ecNumber>
    </recommendedName>
</protein>
<dbReference type="Gene3D" id="3.40.50.11040">
    <property type="match status" value="1"/>
</dbReference>
<dbReference type="InterPro" id="IPR013562">
    <property type="entry name" value="TmcA/NAT10_N"/>
</dbReference>
<dbReference type="InterPro" id="IPR033442">
    <property type="entry name" value="TmcA_tRNA_bind"/>
</dbReference>
<evidence type="ECO:0000256" key="3">
    <source>
        <dbReference type="ARBA" id="ARBA00022679"/>
    </source>
</evidence>
<keyword evidence="8 9" id="KW-0012">Acyltransferase</keyword>
<keyword evidence="5 9" id="KW-0547">Nucleotide-binding</keyword>
<dbReference type="Pfam" id="PF13718">
    <property type="entry name" value="GNAT_acetyltr_2"/>
    <property type="match status" value="2"/>
</dbReference>
<name>A0ABY6JAX7_9ENTR</name>
<feature type="binding site" evidence="9">
    <location>
        <position position="321"/>
    </location>
    <ligand>
        <name>ATP</name>
        <dbReference type="ChEBI" id="CHEBI:30616"/>
    </ligand>
</feature>
<comment type="catalytic activity">
    <reaction evidence="9">
        <text>cytidine(34) in elongator tRNA(Met) + acetyl-CoA + ATP + H2O = N(4)-acetylcytidine(34) in elongator tRNA(Met) + ADP + phosphate + CoA + H(+)</text>
        <dbReference type="Rhea" id="RHEA:43788"/>
        <dbReference type="Rhea" id="RHEA-COMP:10693"/>
        <dbReference type="Rhea" id="RHEA-COMP:10694"/>
        <dbReference type="ChEBI" id="CHEBI:15377"/>
        <dbReference type="ChEBI" id="CHEBI:15378"/>
        <dbReference type="ChEBI" id="CHEBI:30616"/>
        <dbReference type="ChEBI" id="CHEBI:43474"/>
        <dbReference type="ChEBI" id="CHEBI:57287"/>
        <dbReference type="ChEBI" id="CHEBI:57288"/>
        <dbReference type="ChEBI" id="CHEBI:74900"/>
        <dbReference type="ChEBI" id="CHEBI:82748"/>
        <dbReference type="ChEBI" id="CHEBI:456216"/>
        <dbReference type="EC" id="2.3.1.193"/>
    </reaction>
</comment>
<dbReference type="InterPro" id="IPR038321">
    <property type="entry name" value="TmcA_C_sf"/>
</dbReference>
<organism evidence="11 12">
    <name type="scientific">Siccibacter colletis</name>
    <dbReference type="NCBI Taxonomy" id="1505757"/>
    <lineage>
        <taxon>Bacteria</taxon>
        <taxon>Pseudomonadati</taxon>
        <taxon>Pseudomonadota</taxon>
        <taxon>Gammaproteobacteria</taxon>
        <taxon>Enterobacterales</taxon>
        <taxon>Enterobacteriaceae</taxon>
        <taxon>Siccibacter</taxon>
    </lineage>
</organism>
<evidence type="ECO:0000256" key="4">
    <source>
        <dbReference type="ARBA" id="ARBA00022694"/>
    </source>
</evidence>
<keyword evidence="2 9" id="KW-0820">tRNA-binding</keyword>
<keyword evidence="3 9" id="KW-0808">Transferase</keyword>
<evidence type="ECO:0000256" key="2">
    <source>
        <dbReference type="ARBA" id="ARBA00022555"/>
    </source>
</evidence>
<keyword evidence="4 9" id="KW-0819">tRNA processing</keyword>
<evidence type="ECO:0000256" key="6">
    <source>
        <dbReference type="ARBA" id="ARBA00022840"/>
    </source>
</evidence>
<feature type="binding site" evidence="9">
    <location>
        <position position="507"/>
    </location>
    <ligand>
        <name>acetyl-CoA</name>
        <dbReference type="ChEBI" id="CHEBI:57288"/>
    </ligand>
</feature>
<feature type="domain" description="N-acetyltransferase" evidence="10">
    <location>
        <begin position="351"/>
        <end position="539"/>
    </location>
</feature>
<sequence length="670" mass="73484">MTNLSAFTAALARTGQRRVLVLEGDDAWTETQLARLSAALPGDWLTVSERPQGEQHFLPAAVRTLLGREFTHAVFDARDGFAADALAALAGTLRAGSWLVLLTPPWQRWAAQPDNDSRRWSDRPEPIPTPHFVRHFIACCLEDDAVLHWRQGEPFQLPTPPDGPAWCMASGEPEREQQQVLDALLSLPRGTAVVTAPRGRGKSALAGMLVRRWPGAVLVTAPAKAATMVLAQHAGEGFQFIAPDALVAALQQNTLAGYDWLIIDEAAAIPGPLLRRLLAGFPRVLLVTTVQGYEGTGRGFMLKFCASVPGLRTFSLEQPVRWARYDALERFIAALLLFDDDDFRLRPAGECRIAPLTQRAWRDNPGHIAALYRLLSGAHYRTSPLDLRRMMDAPGQRFAQALAGERPAGERPAGALWLVEEGGLSTALSAAVWAGFRRPRGNLVAQSLAAHGGSPDAATLRGLRISRIAVHPARQREGIGAQLIAWAQANAHPDCDYLSVSFGYTPELWRFWQRCGFTLVRFGSHREASSGCYTAMALLPLSAAGHALAGHEHQRLRRDATWLQPWIDEELPVIPSHQATLNDEDWRELAGFAFAHRPPEACIGSLNRLLLAADLALPALRRWFSGQQQGEEGRKAQVKQLRQEVGLALASLDPERGKALQSNIAALQFF</sequence>